<reference evidence="1 2" key="1">
    <citation type="submission" date="2021-03" db="EMBL/GenBank/DDBJ databases">
        <title>The complete genome sequence of Acetobacter sacchari TBRC 11175.</title>
        <authorList>
            <person name="Charoenyingcharoen P."/>
            <person name="Yukphan P."/>
        </authorList>
    </citation>
    <scope>NUCLEOTIDE SEQUENCE [LARGE SCALE GENOMIC DNA]</scope>
    <source>
        <strain evidence="1 2">TBRC 11175</strain>
    </source>
</reference>
<dbReference type="Proteomes" id="UP000664771">
    <property type="component" value="Unassembled WGS sequence"/>
</dbReference>
<dbReference type="RefSeq" id="WP_207879966.1">
    <property type="nucleotide sequence ID" value="NZ_JAFVMF010000004.1"/>
</dbReference>
<name>A0ABS3LTC6_9PROT</name>
<evidence type="ECO:0000313" key="2">
    <source>
        <dbReference type="Proteomes" id="UP000664771"/>
    </source>
</evidence>
<protein>
    <submittedName>
        <fullName evidence="1">Uncharacterized protein</fullName>
    </submittedName>
</protein>
<sequence length="90" mass="9669">MDLRGLSATGPPYGLVCAFFCVLPSDPGERQQASERLKVARLIAGFALDLGRTIQEEVFRIADVAEDAADHYSSRLNTAASIADISNQSI</sequence>
<keyword evidence="2" id="KW-1185">Reference proteome</keyword>
<dbReference type="EMBL" id="JAFVMF010000004">
    <property type="protein sequence ID" value="MBO1359160.1"/>
    <property type="molecule type" value="Genomic_DNA"/>
</dbReference>
<comment type="caution">
    <text evidence="1">The sequence shown here is derived from an EMBL/GenBank/DDBJ whole genome shotgun (WGS) entry which is preliminary data.</text>
</comment>
<accession>A0ABS3LTC6</accession>
<evidence type="ECO:0000313" key="1">
    <source>
        <dbReference type="EMBL" id="MBO1359160.1"/>
    </source>
</evidence>
<proteinExistence type="predicted"/>
<gene>
    <name evidence="1" type="ORF">J2D73_05030</name>
</gene>
<organism evidence="1 2">
    <name type="scientific">Acetobacter sacchari</name>
    <dbReference type="NCBI Taxonomy" id="2661687"/>
    <lineage>
        <taxon>Bacteria</taxon>
        <taxon>Pseudomonadati</taxon>
        <taxon>Pseudomonadota</taxon>
        <taxon>Alphaproteobacteria</taxon>
        <taxon>Acetobacterales</taxon>
        <taxon>Acetobacteraceae</taxon>
        <taxon>Acetobacter</taxon>
    </lineage>
</organism>